<reference evidence="2 3" key="1">
    <citation type="submission" date="2023-07" db="EMBL/GenBank/DDBJ databases">
        <title>Genomic Encyclopedia of Type Strains, Phase IV (KMG-IV): sequencing the most valuable type-strain genomes for metagenomic binning, comparative biology and taxonomic classification.</title>
        <authorList>
            <person name="Goeker M."/>
        </authorList>
    </citation>
    <scope>NUCLEOTIDE SEQUENCE [LARGE SCALE GENOMIC DNA]</scope>
    <source>
        <strain evidence="2 3">DSM 46876</strain>
    </source>
</reference>
<comment type="caution">
    <text evidence="2">The sequence shown here is derived from an EMBL/GenBank/DDBJ whole genome shotgun (WGS) entry which is preliminary data.</text>
</comment>
<name>A0AAJ1TMX4_9BACL</name>
<keyword evidence="1" id="KW-0175">Coiled coil</keyword>
<dbReference type="Proteomes" id="UP001238450">
    <property type="component" value="Unassembled WGS sequence"/>
</dbReference>
<dbReference type="EMBL" id="JAUSUV010000007">
    <property type="protein sequence ID" value="MDQ0417645.1"/>
    <property type="molecule type" value="Genomic_DNA"/>
</dbReference>
<evidence type="ECO:0000313" key="3">
    <source>
        <dbReference type="Proteomes" id="UP001238450"/>
    </source>
</evidence>
<dbReference type="RefSeq" id="WP_307252791.1">
    <property type="nucleotide sequence ID" value="NZ_JAUSUV010000007.1"/>
</dbReference>
<dbReference type="Gene3D" id="3.90.20.10">
    <property type="match status" value="1"/>
</dbReference>
<gene>
    <name evidence="2" type="ORF">J2Z48_001818</name>
</gene>
<dbReference type="AlphaFoldDB" id="A0AAJ1TMX4"/>
<protein>
    <submittedName>
        <fullName evidence="2">Archaellum component FlaC</fullName>
    </submittedName>
</protein>
<keyword evidence="3" id="KW-1185">Reference proteome</keyword>
<evidence type="ECO:0000256" key="1">
    <source>
        <dbReference type="SAM" id="Coils"/>
    </source>
</evidence>
<sequence>MDKSQDVLEKILSRLDSMDSRFGNMEVNVTEGLDKMGARLYKMDTRFDKMDARFDSLESKVDEVKQELNFVREPVIKNSEGIADLNVKVDEVKEDIASFQENMVFLTISKWKSRKMYGNSREEHEKAYLITL</sequence>
<evidence type="ECO:0000313" key="2">
    <source>
        <dbReference type="EMBL" id="MDQ0417645.1"/>
    </source>
</evidence>
<accession>A0AAJ1TMX4</accession>
<feature type="coiled-coil region" evidence="1">
    <location>
        <begin position="47"/>
        <end position="102"/>
    </location>
</feature>
<dbReference type="SUPFAM" id="SSF57997">
    <property type="entry name" value="Tropomyosin"/>
    <property type="match status" value="1"/>
</dbReference>
<organism evidence="2 3">
    <name type="scientific">Croceifilum oryzae</name>
    <dbReference type="NCBI Taxonomy" id="1553429"/>
    <lineage>
        <taxon>Bacteria</taxon>
        <taxon>Bacillati</taxon>
        <taxon>Bacillota</taxon>
        <taxon>Bacilli</taxon>
        <taxon>Bacillales</taxon>
        <taxon>Thermoactinomycetaceae</taxon>
        <taxon>Croceifilum</taxon>
    </lineage>
</organism>
<proteinExistence type="predicted"/>